<accession>A0A9P6YIP7</accession>
<dbReference type="OrthoDB" id="2289193at2759"/>
<gene>
    <name evidence="3" type="ORF">G6F51_003213</name>
</gene>
<proteinExistence type="predicted"/>
<feature type="domain" description="Tc1-like transposase DDE" evidence="2">
    <location>
        <begin position="232"/>
        <end position="276"/>
    </location>
</feature>
<sequence length="754" mass="87067">MEKGSAIDEYSKPEPMDYIVDEEQFCLETLNSHTQYLAQLSLEENKTMKVTHVEDAVKSNTDVAMRGASVKRTYTRYSDRDNARFFKLLFEKCLSAADAAARWLGIHVRTAHKWIKLYESNPDSIFEKQNRNSEEKIQERLDWIRKWEKTDMNFTTNCVFLDESVFHINLKRNMTWSKKGSPTVVTVPKTRAKTTTILDAISAQGLIKCSLRLPQPPPNKKRKRGEGVGQQKYIESRGYRCAYLPSYSPELNPIEQFWSVVQIKVKRNKFLEIETLMTRISKASNSLKLSEFKGFVGRSHKYGLGNQYDNNGNEVMDVQMEVDNEMYPIEKVTNFDIYIDLKPSEKEAEERNNSSTQKLQKDDEKGSYKHYKDSCRSETQHKCAHSTGLDSKDNKDPQEYIQMLSDSGRPVGRPPVLTDEYKNYMIQWADENTDSVVLEDMLDALTEKFGNLRITRSGFYKFVRQKCRITFKKAHLQLVERNTPEKIEQCYEWIKRWMETGLDFTSNCVFMDEAAFHINLKRNFSWSKEGSRAVVKVPRTRAKTTTILGAISPFGVVNISVRRPRALDQSKKRKVNGGTKAKVSNNGGTVVGHYFNFISSVLDIMDRHEQFRGHYLRLAVTKDGAKRNVILAIEALFPALKDLDIGHLRELELAASFIHPLIQALLSYENDDKVARCTNTLQDNGTDVSRRPDYEVMMYEQYQPSYRTCFGEIKGEGSSDTLSIMDFYRLGVFAKLEMVYYASKRLELLSHFTQ</sequence>
<dbReference type="AlphaFoldDB" id="A0A9P6YIP7"/>
<dbReference type="InterPro" id="IPR038717">
    <property type="entry name" value="Tc1-like_DDE_dom"/>
</dbReference>
<feature type="region of interest" description="Disordered" evidence="1">
    <location>
        <begin position="345"/>
        <end position="373"/>
    </location>
</feature>
<dbReference type="GO" id="GO:0003676">
    <property type="term" value="F:nucleic acid binding"/>
    <property type="evidence" value="ECO:0007669"/>
    <property type="project" value="InterPro"/>
</dbReference>
<dbReference type="PANTHER" id="PTHR46564:SF1">
    <property type="entry name" value="TRANSPOSASE"/>
    <property type="match status" value="1"/>
</dbReference>
<name>A0A9P6YIP7_RHIOR</name>
<evidence type="ECO:0000259" key="2">
    <source>
        <dbReference type="Pfam" id="PF13358"/>
    </source>
</evidence>
<organism evidence="3 4">
    <name type="scientific">Rhizopus oryzae</name>
    <name type="common">Mucormycosis agent</name>
    <name type="synonym">Rhizopus arrhizus var. delemar</name>
    <dbReference type="NCBI Taxonomy" id="64495"/>
    <lineage>
        <taxon>Eukaryota</taxon>
        <taxon>Fungi</taxon>
        <taxon>Fungi incertae sedis</taxon>
        <taxon>Mucoromycota</taxon>
        <taxon>Mucoromycotina</taxon>
        <taxon>Mucoromycetes</taxon>
        <taxon>Mucorales</taxon>
        <taxon>Mucorineae</taxon>
        <taxon>Rhizopodaceae</taxon>
        <taxon>Rhizopus</taxon>
    </lineage>
</organism>
<dbReference type="Pfam" id="PF13358">
    <property type="entry name" value="DDE_3"/>
    <property type="match status" value="1"/>
</dbReference>
<dbReference type="Proteomes" id="UP000717996">
    <property type="component" value="Unassembled WGS sequence"/>
</dbReference>
<dbReference type="InterPro" id="IPR036397">
    <property type="entry name" value="RNaseH_sf"/>
</dbReference>
<evidence type="ECO:0000313" key="3">
    <source>
        <dbReference type="EMBL" id="KAG1549174.1"/>
    </source>
</evidence>
<feature type="compositionally biased region" description="Basic and acidic residues" evidence="1">
    <location>
        <begin position="359"/>
        <end position="373"/>
    </location>
</feature>
<dbReference type="EMBL" id="JAANIT010000308">
    <property type="protein sequence ID" value="KAG1549174.1"/>
    <property type="molecule type" value="Genomic_DNA"/>
</dbReference>
<comment type="caution">
    <text evidence="3">The sequence shown here is derived from an EMBL/GenBank/DDBJ whole genome shotgun (WGS) entry which is preliminary data.</text>
</comment>
<reference evidence="3" key="1">
    <citation type="journal article" date="2020" name="Microb. Genom.">
        <title>Genetic diversity of clinical and environmental Mucorales isolates obtained from an investigation of mucormycosis cases among solid organ transplant recipients.</title>
        <authorList>
            <person name="Nguyen M.H."/>
            <person name="Kaul D."/>
            <person name="Muto C."/>
            <person name="Cheng S.J."/>
            <person name="Richter R.A."/>
            <person name="Bruno V.M."/>
            <person name="Liu G."/>
            <person name="Beyhan S."/>
            <person name="Sundermann A.J."/>
            <person name="Mounaud S."/>
            <person name="Pasculle A.W."/>
            <person name="Nierman W.C."/>
            <person name="Driscoll E."/>
            <person name="Cumbie R."/>
            <person name="Clancy C.J."/>
            <person name="Dupont C.L."/>
        </authorList>
    </citation>
    <scope>NUCLEOTIDE SEQUENCE</scope>
    <source>
        <strain evidence="3">GL16</strain>
    </source>
</reference>
<dbReference type="Gene3D" id="3.30.420.10">
    <property type="entry name" value="Ribonuclease H-like superfamily/Ribonuclease H"/>
    <property type="match status" value="3"/>
</dbReference>
<evidence type="ECO:0000256" key="1">
    <source>
        <dbReference type="SAM" id="MobiDB-lite"/>
    </source>
</evidence>
<protein>
    <recommendedName>
        <fullName evidence="2">Tc1-like transposase DDE domain-containing protein</fullName>
    </recommendedName>
</protein>
<dbReference type="PANTHER" id="PTHR46564">
    <property type="entry name" value="TRANSPOSASE"/>
    <property type="match status" value="1"/>
</dbReference>
<evidence type="ECO:0000313" key="4">
    <source>
        <dbReference type="Proteomes" id="UP000717996"/>
    </source>
</evidence>